<feature type="compositionally biased region" description="Low complexity" evidence="2">
    <location>
        <begin position="231"/>
        <end position="243"/>
    </location>
</feature>
<feature type="transmembrane region" description="Helical" evidence="3">
    <location>
        <begin position="45"/>
        <end position="65"/>
    </location>
</feature>
<keyword evidence="3" id="KW-0812">Transmembrane</keyword>
<feature type="compositionally biased region" description="Pro residues" evidence="2">
    <location>
        <begin position="308"/>
        <end position="321"/>
    </location>
</feature>
<dbReference type="Pfam" id="PF20570">
    <property type="entry name" value="DUF6779"/>
    <property type="match status" value="1"/>
</dbReference>
<feature type="region of interest" description="Disordered" evidence="2">
    <location>
        <begin position="174"/>
        <end position="522"/>
    </location>
</feature>
<feature type="compositionally biased region" description="Basic and acidic residues" evidence="2">
    <location>
        <begin position="329"/>
        <end position="340"/>
    </location>
</feature>
<sequence>MSMSGSGGATRERTSGRGSPWVWLVMLVLAAGATAVLVLSNDARWLRLGMVAALWAALVGAFVAARYRREVMERDDDAAELRTVYELELEREVAARREYELEVEAETRRRLEEEAREDLTALRSELRTLRENLEALLGGEVLVERVALRAESTRMRSLSDQARLLAVGEDRIVEGGGDRRGLPAGNAVDTVDPEEVTQLLGPIRADSPGRKEQRPVRPEVKRVEPKRPDLKQPVPKQPVGKQPGPKRPEPERLDRQRQPVRREPVRPGPTVRREPAQPPKGQQVKPHPPKAQPVKPQPARAQTVKPQAPKPKPAVKAPPEPRTQMLKAEAARTEVIRHEPMPTPSRPEQRRDPVRPTVEPPRRPGEPQAPEVVGPPLDQEAPAARRLREPAPAEPRTELVGPDLVGVPPAARAEAPRVAGPAEPVSSVADERTRMVAAPGVGGGRRHRDDESDAAGPTWGVVGGWSPEESDRAEPAASAHGARAEESEPAGAHASGRSVTELLAAHGGAAETPRRRRRRGDD</sequence>
<evidence type="ECO:0000259" key="4">
    <source>
        <dbReference type="Pfam" id="PF20570"/>
    </source>
</evidence>
<evidence type="ECO:0000256" key="1">
    <source>
        <dbReference type="SAM" id="Coils"/>
    </source>
</evidence>
<name>A0ABT1HQX0_STRSD</name>
<feature type="compositionally biased region" description="Basic and acidic residues" evidence="2">
    <location>
        <begin position="347"/>
        <end position="365"/>
    </location>
</feature>
<feature type="compositionally biased region" description="Low complexity" evidence="2">
    <location>
        <begin position="405"/>
        <end position="425"/>
    </location>
</feature>
<reference evidence="5 6" key="1">
    <citation type="submission" date="2022-06" db="EMBL/GenBank/DDBJ databases">
        <title>Genomic Encyclopedia of Archaeal and Bacterial Type Strains, Phase II (KMG-II): from individual species to whole genera.</title>
        <authorList>
            <person name="Goeker M."/>
        </authorList>
    </citation>
    <scope>NUCLEOTIDE SEQUENCE [LARGE SCALE GENOMIC DNA]</scope>
    <source>
        <strain evidence="5 6">DSM 40477</strain>
    </source>
</reference>
<feature type="compositionally biased region" description="Basic and acidic residues" evidence="2">
    <location>
        <begin position="207"/>
        <end position="230"/>
    </location>
</feature>
<dbReference type="EMBL" id="JAMTCP010000006">
    <property type="protein sequence ID" value="MCP2257920.1"/>
    <property type="molecule type" value="Genomic_DNA"/>
</dbReference>
<feature type="compositionally biased region" description="Low complexity" evidence="2">
    <location>
        <begin position="292"/>
        <end position="307"/>
    </location>
</feature>
<evidence type="ECO:0000313" key="5">
    <source>
        <dbReference type="EMBL" id="MCP2257920.1"/>
    </source>
</evidence>
<keyword evidence="3" id="KW-0472">Membrane</keyword>
<feature type="domain" description="DUF6779" evidence="4">
    <location>
        <begin position="46"/>
        <end position="154"/>
    </location>
</feature>
<dbReference type="Proteomes" id="UP001205311">
    <property type="component" value="Unassembled WGS sequence"/>
</dbReference>
<keyword evidence="1" id="KW-0175">Coiled coil</keyword>
<feature type="transmembrane region" description="Helical" evidence="3">
    <location>
        <begin position="21"/>
        <end position="39"/>
    </location>
</feature>
<dbReference type="InterPro" id="IPR046706">
    <property type="entry name" value="DUF6779"/>
</dbReference>
<feature type="compositionally biased region" description="Basic and acidic residues" evidence="2">
    <location>
        <begin position="246"/>
        <end position="275"/>
    </location>
</feature>
<proteinExistence type="predicted"/>
<keyword evidence="6" id="KW-1185">Reference proteome</keyword>
<organism evidence="5 6">
    <name type="scientific">Streptoalloteichus tenebrarius (strain ATCC 17920 / DSM 40477 / JCM 4838 / CBS 697.72 / NBRC 16177 / NCIMB 11028 / NRRL B-12390 / A12253. 1 / ISP 5477)</name>
    <name type="common">Streptomyces tenebrarius</name>
    <dbReference type="NCBI Taxonomy" id="1933"/>
    <lineage>
        <taxon>Bacteria</taxon>
        <taxon>Bacillati</taxon>
        <taxon>Actinomycetota</taxon>
        <taxon>Actinomycetes</taxon>
        <taxon>Pseudonocardiales</taxon>
        <taxon>Pseudonocardiaceae</taxon>
        <taxon>Streptoalloteichus</taxon>
    </lineage>
</organism>
<gene>
    <name evidence="5" type="ORF">LX15_001607</name>
</gene>
<keyword evidence="3" id="KW-1133">Transmembrane helix</keyword>
<accession>A0ABT1HQX0</accession>
<evidence type="ECO:0000256" key="2">
    <source>
        <dbReference type="SAM" id="MobiDB-lite"/>
    </source>
</evidence>
<protein>
    <recommendedName>
        <fullName evidence="4">DUF6779 domain-containing protein</fullName>
    </recommendedName>
</protein>
<comment type="caution">
    <text evidence="5">The sequence shown here is derived from an EMBL/GenBank/DDBJ whole genome shotgun (WGS) entry which is preliminary data.</text>
</comment>
<feature type="coiled-coil region" evidence="1">
    <location>
        <begin position="89"/>
        <end position="139"/>
    </location>
</feature>
<evidence type="ECO:0000313" key="6">
    <source>
        <dbReference type="Proteomes" id="UP001205311"/>
    </source>
</evidence>
<feature type="compositionally biased region" description="Basic and acidic residues" evidence="2">
    <location>
        <begin position="386"/>
        <end position="397"/>
    </location>
</feature>
<evidence type="ECO:0000256" key="3">
    <source>
        <dbReference type="SAM" id="Phobius"/>
    </source>
</evidence>